<gene>
    <name evidence="2" type="ORF">FTOL_00121</name>
</gene>
<organism evidence="2 3">
    <name type="scientific">Fusarium torulosum</name>
    <dbReference type="NCBI Taxonomy" id="33205"/>
    <lineage>
        <taxon>Eukaryota</taxon>
        <taxon>Fungi</taxon>
        <taxon>Dikarya</taxon>
        <taxon>Ascomycota</taxon>
        <taxon>Pezizomycotina</taxon>
        <taxon>Sordariomycetes</taxon>
        <taxon>Hypocreomycetidae</taxon>
        <taxon>Hypocreales</taxon>
        <taxon>Nectriaceae</taxon>
        <taxon>Fusarium</taxon>
    </lineage>
</organism>
<sequence length="1354" mass="155491">MASAQGAGQPPHNSNDQNKCAPSQTTENHIRDNVVRLLFELLRNADAKAYSECAARKESPFVTFKIYPKQIIVDCNEDGLTKLDLDAICRLDTKAASFKSILIASKKMHIQSGYFSFEFEHNGDETGSKKMKPVWVAPVDDVPEALTRMTLYLHDQGDDKDLKCLRGTLLSQFEQLSGTSLLFLKKLQRITVEFYNTDGKLQKSKHFRKEKLDDCRVSIEGISIIEGRQATDSKIYHVAEQPAESLATSVVLAFPLDKDYKPMARHEKKEVFNILPITLTKYNFHIYADFDLESDRKNLVATSKRNLELRELIVDAFHNALDSFWRHPTLCYDWPMFLPSPEKNHEVFWDGLDTAFRKKSNYIVVECRRDSMRTMKDAMFLPDSMKDKDGQPLLEDANNDLFLSSSYSKSAVEALMNHGLNTTGFDAFVALLEDDLKRENSKMKAKETTVEWHSQMADLLSNFAKRGPSHTKILRGLPLLPLMNGKWVSFSFGPVYFSTVLACEIPLCLDIQIMSQVPCRNASRYVLFQRLGVTVATVDQVRDLCATRLDSPRDLSIEDLVCCLRFLYLTHKARDDYQQKQQYYKVQVMDMDLRRIKPPLKAIYLTGTYHQYSPESLLPVDKFPSFFLHRTISEAGSSYTRILAPIWKNWLCRSIRVRRDLSLLPEIGVKPFEILENIYKFRPDKFLGFLKYRWGCEGPQLEKYQALVLFLRDFPAKDICVGDFPVMLKNTWLPDRDLEMVVKRYVDDLSYFPFLKIEMDDTSQSMKVEWEFLTKKILAKKDQDMELFIELVESMKRLCLKDVSDSQFRSVVNLYSEIDTMLTDSRKKRNERAIEFFDDSGILYIDDDGPLWTGSSSCLWAAPPDMITSYSLKSFFTQRACNPQQMETLERLFHKRMSIRNATLDDVVDELTELRSAKCEDVSRIVGIYQYLDEKIDASSELRIAFQDSPLLFQISDGCSTWKKTADFVWVHDEAGTELATAYTKLKRFFILKLGVKASTEELLKSPPKSIEEAKEILPVLNAAQGIEMLWLHTNKICEKIMFPVRYPDGRVLLENHHSNFLIGDHEGLKVRLKNKIKLLDLELCEVHRLTSLFWKMSLNVRYLSKEIIESTSMVAIDESPVLLGRRDLRHKAYQITRIAANYSSPRYLNNKSAFYQQLRTMRTIESDQISSTLKLYQGSDVIQSEAVLGTACAHIAESGRELTVYVPKNAKAQEICYISRLPKAFAEWLEPSVHTQEQVVKALTLVFATEKAMLDDILDDQGIMQLSFEDEDAIESEVSDGEEEYYDIEEPKISNGHASDLQDDGKDTRKAAFPQQRVFDFNDLQSALPNLEKADKSLPGKVGLSENDLKSQK</sequence>
<keyword evidence="3" id="KW-1185">Reference proteome</keyword>
<evidence type="ECO:0000313" key="2">
    <source>
        <dbReference type="EMBL" id="SPJ70393.1"/>
    </source>
</evidence>
<accession>A0AAE8SBZ6</accession>
<dbReference type="Proteomes" id="UP001187734">
    <property type="component" value="Unassembled WGS sequence"/>
</dbReference>
<feature type="region of interest" description="Disordered" evidence="1">
    <location>
        <begin position="1290"/>
        <end position="1315"/>
    </location>
</feature>
<comment type="caution">
    <text evidence="2">The sequence shown here is derived from an EMBL/GenBank/DDBJ whole genome shotgun (WGS) entry which is preliminary data.</text>
</comment>
<feature type="region of interest" description="Disordered" evidence="1">
    <location>
        <begin position="1332"/>
        <end position="1354"/>
    </location>
</feature>
<feature type="region of interest" description="Disordered" evidence="1">
    <location>
        <begin position="1"/>
        <end position="26"/>
    </location>
</feature>
<evidence type="ECO:0000313" key="3">
    <source>
        <dbReference type="Proteomes" id="UP001187734"/>
    </source>
</evidence>
<dbReference type="PANTHER" id="PTHR32387:SF0">
    <property type="entry name" value="PROTEIN NO VEIN"/>
    <property type="match status" value="1"/>
</dbReference>
<evidence type="ECO:0000256" key="1">
    <source>
        <dbReference type="SAM" id="MobiDB-lite"/>
    </source>
</evidence>
<dbReference type="PANTHER" id="PTHR32387">
    <property type="entry name" value="WU:FJ29H11"/>
    <property type="match status" value="1"/>
</dbReference>
<dbReference type="InterPro" id="IPR052957">
    <property type="entry name" value="Auxin_embryo_med"/>
</dbReference>
<name>A0AAE8SBZ6_9HYPO</name>
<feature type="compositionally biased region" description="Polar residues" evidence="1">
    <location>
        <begin position="11"/>
        <end position="26"/>
    </location>
</feature>
<dbReference type="EMBL" id="ONZP01000010">
    <property type="protein sequence ID" value="SPJ70393.1"/>
    <property type="molecule type" value="Genomic_DNA"/>
</dbReference>
<protein>
    <submittedName>
        <fullName evidence="2">Uncharacterized protein</fullName>
    </submittedName>
</protein>
<proteinExistence type="predicted"/>
<reference evidence="2" key="1">
    <citation type="submission" date="2018-03" db="EMBL/GenBank/DDBJ databases">
        <authorList>
            <person name="Guldener U."/>
        </authorList>
    </citation>
    <scope>NUCLEOTIDE SEQUENCE</scope>
</reference>